<dbReference type="SUPFAM" id="SSF57850">
    <property type="entry name" value="RING/U-box"/>
    <property type="match status" value="1"/>
</dbReference>
<keyword evidence="2" id="KW-0863">Zinc-finger</keyword>
<evidence type="ECO:0000256" key="2">
    <source>
        <dbReference type="ARBA" id="ARBA00022771"/>
    </source>
</evidence>
<dbReference type="PANTHER" id="PTHR46347">
    <property type="entry name" value="RING/FYVE/PHD ZINC FINGER SUPERFAMILY PROTEIN"/>
    <property type="match status" value="1"/>
</dbReference>
<feature type="compositionally biased region" description="Polar residues" evidence="4">
    <location>
        <begin position="326"/>
        <end position="342"/>
    </location>
</feature>
<keyword evidence="5" id="KW-0812">Transmembrane</keyword>
<feature type="transmembrane region" description="Helical" evidence="5">
    <location>
        <begin position="165"/>
        <end position="187"/>
    </location>
</feature>
<dbReference type="GO" id="GO:0008270">
    <property type="term" value="F:zinc ion binding"/>
    <property type="evidence" value="ECO:0007669"/>
    <property type="project" value="UniProtKB-KW"/>
</dbReference>
<protein>
    <recommendedName>
        <fullName evidence="6">RING-CH-type domain-containing protein</fullName>
    </recommendedName>
</protein>
<dbReference type="Gene3D" id="3.30.40.10">
    <property type="entry name" value="Zinc/RING finger domain, C3HC4 (zinc finger)"/>
    <property type="match status" value="1"/>
</dbReference>
<keyword evidence="5" id="KW-0472">Membrane</keyword>
<dbReference type="Proteomes" id="UP000241818">
    <property type="component" value="Unassembled WGS sequence"/>
</dbReference>
<evidence type="ECO:0000259" key="6">
    <source>
        <dbReference type="PROSITE" id="PS51292"/>
    </source>
</evidence>
<feature type="domain" description="RING-CH-type" evidence="6">
    <location>
        <begin position="60"/>
        <end position="154"/>
    </location>
</feature>
<evidence type="ECO:0000256" key="3">
    <source>
        <dbReference type="ARBA" id="ARBA00022833"/>
    </source>
</evidence>
<dbReference type="PANTHER" id="PTHR46347:SF1">
    <property type="entry name" value="RING_FYVE_PHD ZINC FINGER SUPERFAMILY PROTEIN"/>
    <property type="match status" value="1"/>
</dbReference>
<evidence type="ECO:0000256" key="5">
    <source>
        <dbReference type="SAM" id="Phobius"/>
    </source>
</evidence>
<feature type="region of interest" description="Disordered" evidence="4">
    <location>
        <begin position="312"/>
        <end position="342"/>
    </location>
</feature>
<evidence type="ECO:0000256" key="1">
    <source>
        <dbReference type="ARBA" id="ARBA00022723"/>
    </source>
</evidence>
<sequence length="342" mass="38106">MSSIPAETRSGWSWPEEASAGPSTEQKAPLPGSFEDEEWDKPEERSTASANGTNPTPNRQRHYPPRTCRICLETILPTFEPAPEGVASMLNPTPSVSYISSDPAAGRLIRPCKCSGSSRYVHEGCLQAWRHADPGYPRRNYWECPTCGFRYRLERMRWARWINSTFLPLLLTVAIMFTAVFVFGFIADPIINLYLDPLDTITSIPSGGPASLHFEDSDAASWAEHFLKGMASIGLLGVVKVFFTSPWHWWNLRQTRVLGVGGRRGGTGRDRLEDISWTLVFVGLITFLLAVWKWVHAWSRRALEKAGERVADVQGDDDDFEEQPGASGSATANSESETPNTQ</sequence>
<proteinExistence type="predicted"/>
<dbReference type="AlphaFoldDB" id="A0A2T3B4D4"/>
<dbReference type="EMBL" id="KZ679010">
    <property type="protein sequence ID" value="PSS20504.1"/>
    <property type="molecule type" value="Genomic_DNA"/>
</dbReference>
<dbReference type="Pfam" id="PF12906">
    <property type="entry name" value="RINGv"/>
    <property type="match status" value="1"/>
</dbReference>
<accession>A0A2T3B4D4</accession>
<feature type="compositionally biased region" description="Polar residues" evidence="4">
    <location>
        <begin position="47"/>
        <end position="58"/>
    </location>
</feature>
<dbReference type="OrthoDB" id="264354at2759"/>
<reference evidence="7 8" key="1">
    <citation type="journal article" date="2018" name="New Phytol.">
        <title>Comparative genomics and transcriptomics depict ericoid mycorrhizal fungi as versatile saprotrophs and plant mutualists.</title>
        <authorList>
            <person name="Martino E."/>
            <person name="Morin E."/>
            <person name="Grelet G.A."/>
            <person name="Kuo A."/>
            <person name="Kohler A."/>
            <person name="Daghino S."/>
            <person name="Barry K.W."/>
            <person name="Cichocki N."/>
            <person name="Clum A."/>
            <person name="Dockter R.B."/>
            <person name="Hainaut M."/>
            <person name="Kuo R.C."/>
            <person name="LaButti K."/>
            <person name="Lindahl B.D."/>
            <person name="Lindquist E.A."/>
            <person name="Lipzen A."/>
            <person name="Khouja H.R."/>
            <person name="Magnuson J."/>
            <person name="Murat C."/>
            <person name="Ohm R.A."/>
            <person name="Singer S.W."/>
            <person name="Spatafora J.W."/>
            <person name="Wang M."/>
            <person name="Veneault-Fourrey C."/>
            <person name="Henrissat B."/>
            <person name="Grigoriev I.V."/>
            <person name="Martin F.M."/>
            <person name="Perotto S."/>
        </authorList>
    </citation>
    <scope>NUCLEOTIDE SEQUENCE [LARGE SCALE GENOMIC DNA]</scope>
    <source>
        <strain evidence="7 8">ATCC 22711</strain>
    </source>
</reference>
<keyword evidence="8" id="KW-1185">Reference proteome</keyword>
<name>A0A2T3B4D4_AMORE</name>
<keyword evidence="3" id="KW-0862">Zinc</keyword>
<feature type="transmembrane region" description="Helical" evidence="5">
    <location>
        <begin position="275"/>
        <end position="295"/>
    </location>
</feature>
<keyword evidence="1" id="KW-0479">Metal-binding</keyword>
<evidence type="ECO:0000313" key="8">
    <source>
        <dbReference type="Proteomes" id="UP000241818"/>
    </source>
</evidence>
<dbReference type="InterPro" id="IPR011016">
    <property type="entry name" value="Znf_RING-CH"/>
</dbReference>
<keyword evidence="5" id="KW-1133">Transmembrane helix</keyword>
<evidence type="ECO:0000313" key="7">
    <source>
        <dbReference type="EMBL" id="PSS20504.1"/>
    </source>
</evidence>
<dbReference type="GeneID" id="36572992"/>
<feature type="region of interest" description="Disordered" evidence="4">
    <location>
        <begin position="1"/>
        <end position="62"/>
    </location>
</feature>
<dbReference type="InParanoid" id="A0A2T3B4D4"/>
<dbReference type="CDD" id="cd16495">
    <property type="entry name" value="RING_CH-C4HC3_MARCH"/>
    <property type="match status" value="1"/>
</dbReference>
<dbReference type="RefSeq" id="XP_024721774.1">
    <property type="nucleotide sequence ID" value="XM_024864911.1"/>
</dbReference>
<organism evidence="7 8">
    <name type="scientific">Amorphotheca resinae ATCC 22711</name>
    <dbReference type="NCBI Taxonomy" id="857342"/>
    <lineage>
        <taxon>Eukaryota</taxon>
        <taxon>Fungi</taxon>
        <taxon>Dikarya</taxon>
        <taxon>Ascomycota</taxon>
        <taxon>Pezizomycotina</taxon>
        <taxon>Leotiomycetes</taxon>
        <taxon>Helotiales</taxon>
        <taxon>Amorphothecaceae</taxon>
        <taxon>Amorphotheca</taxon>
    </lineage>
</organism>
<evidence type="ECO:0000256" key="4">
    <source>
        <dbReference type="SAM" id="MobiDB-lite"/>
    </source>
</evidence>
<dbReference type="SMART" id="SM00744">
    <property type="entry name" value="RINGv"/>
    <property type="match status" value="1"/>
</dbReference>
<dbReference type="InterPro" id="IPR013083">
    <property type="entry name" value="Znf_RING/FYVE/PHD"/>
</dbReference>
<dbReference type="STRING" id="857342.A0A2T3B4D4"/>
<gene>
    <name evidence="7" type="ORF">M430DRAFT_234774</name>
</gene>
<dbReference type="PROSITE" id="PS51292">
    <property type="entry name" value="ZF_RING_CH"/>
    <property type="match status" value="1"/>
</dbReference>